<evidence type="ECO:0000313" key="3">
    <source>
        <dbReference type="Proteomes" id="UP000266723"/>
    </source>
</evidence>
<reference evidence="2 3" key="1">
    <citation type="journal article" date="2020" name="BMC Genomics">
        <title>Intraspecific diversification of the crop wild relative Brassica cretica Lam. using demographic model selection.</title>
        <authorList>
            <person name="Kioukis A."/>
            <person name="Michalopoulou V.A."/>
            <person name="Briers L."/>
            <person name="Pirintsos S."/>
            <person name="Studholme D.J."/>
            <person name="Pavlidis P."/>
            <person name="Sarris P.F."/>
        </authorList>
    </citation>
    <scope>NUCLEOTIDE SEQUENCE [LARGE SCALE GENOMIC DNA]</scope>
    <source>
        <strain evidence="3">cv. PFS-1207/04</strain>
    </source>
</reference>
<evidence type="ECO:0000313" key="2">
    <source>
        <dbReference type="EMBL" id="KAF3567528.1"/>
    </source>
</evidence>
<organism evidence="2 3">
    <name type="scientific">Brassica cretica</name>
    <name type="common">Mustard</name>
    <dbReference type="NCBI Taxonomy" id="69181"/>
    <lineage>
        <taxon>Eukaryota</taxon>
        <taxon>Viridiplantae</taxon>
        <taxon>Streptophyta</taxon>
        <taxon>Embryophyta</taxon>
        <taxon>Tracheophyta</taxon>
        <taxon>Spermatophyta</taxon>
        <taxon>Magnoliopsida</taxon>
        <taxon>eudicotyledons</taxon>
        <taxon>Gunneridae</taxon>
        <taxon>Pentapetalae</taxon>
        <taxon>rosids</taxon>
        <taxon>malvids</taxon>
        <taxon>Brassicales</taxon>
        <taxon>Brassicaceae</taxon>
        <taxon>Brassiceae</taxon>
        <taxon>Brassica</taxon>
    </lineage>
</organism>
<keyword evidence="3" id="KW-1185">Reference proteome</keyword>
<evidence type="ECO:0000256" key="1">
    <source>
        <dbReference type="SAM" id="MobiDB-lite"/>
    </source>
</evidence>
<feature type="compositionally biased region" description="Basic and acidic residues" evidence="1">
    <location>
        <begin position="72"/>
        <end position="97"/>
    </location>
</feature>
<accession>A0ABQ7D7Q5</accession>
<gene>
    <name evidence="2" type="ORF">DY000_02011483</name>
</gene>
<feature type="region of interest" description="Disordered" evidence="1">
    <location>
        <begin position="30"/>
        <end position="105"/>
    </location>
</feature>
<name>A0ABQ7D7Q5_BRACR</name>
<dbReference type="Proteomes" id="UP000266723">
    <property type="component" value="Unassembled WGS sequence"/>
</dbReference>
<protein>
    <submittedName>
        <fullName evidence="2">Uncharacterized protein</fullName>
    </submittedName>
</protein>
<feature type="compositionally biased region" description="Basic and acidic residues" evidence="1">
    <location>
        <begin position="30"/>
        <end position="49"/>
    </location>
</feature>
<proteinExistence type="predicted"/>
<comment type="caution">
    <text evidence="2">The sequence shown here is derived from an EMBL/GenBank/DDBJ whole genome shotgun (WGS) entry which is preliminary data.</text>
</comment>
<sequence>MEWSAGMQSERKRDQGFWRRLEFWAERRAREGGDEIEAVEPRSEKEAMRLRRRMASSVTDQTDSFHAFSGEDQERREKPEIKREEGDREERETEIAKRGRKEKTK</sequence>
<dbReference type="EMBL" id="QGKV02000759">
    <property type="protein sequence ID" value="KAF3567528.1"/>
    <property type="molecule type" value="Genomic_DNA"/>
</dbReference>